<sequence>MDADAPEKINISLAGEIEGNASTIVEVVFVTDVITPNSCALRSLYFLVRKLGTHAKSTDKHFKFRVSEAWDDLLKRIRPF</sequence>
<name>A0A0P1B670_PLAHL</name>
<evidence type="ECO:0000313" key="1">
    <source>
        <dbReference type="EMBL" id="CEG49856.1"/>
    </source>
</evidence>
<dbReference type="EMBL" id="CCYD01003101">
    <property type="protein sequence ID" value="CEG49856.1"/>
    <property type="molecule type" value="Genomic_DNA"/>
</dbReference>
<dbReference type="AlphaFoldDB" id="A0A0P1B670"/>
<dbReference type="GeneID" id="36402652"/>
<evidence type="ECO:0000313" key="2">
    <source>
        <dbReference type="Proteomes" id="UP000054928"/>
    </source>
</evidence>
<dbReference type="Proteomes" id="UP000054928">
    <property type="component" value="Unassembled WGS sequence"/>
</dbReference>
<keyword evidence="2" id="KW-1185">Reference proteome</keyword>
<accession>A0A0P1B670</accession>
<dbReference type="RefSeq" id="XP_024586225.1">
    <property type="nucleotide sequence ID" value="XM_024721091.1"/>
</dbReference>
<proteinExistence type="predicted"/>
<organism evidence="1 2">
    <name type="scientific">Plasmopara halstedii</name>
    <name type="common">Downy mildew of sunflower</name>
    <dbReference type="NCBI Taxonomy" id="4781"/>
    <lineage>
        <taxon>Eukaryota</taxon>
        <taxon>Sar</taxon>
        <taxon>Stramenopiles</taxon>
        <taxon>Oomycota</taxon>
        <taxon>Peronosporomycetes</taxon>
        <taxon>Peronosporales</taxon>
        <taxon>Peronosporaceae</taxon>
        <taxon>Plasmopara</taxon>
    </lineage>
</organism>
<reference evidence="2" key="1">
    <citation type="submission" date="2014-09" db="EMBL/GenBank/DDBJ databases">
        <authorList>
            <person name="Sharma Rahul"/>
            <person name="Thines Marco"/>
        </authorList>
    </citation>
    <scope>NUCLEOTIDE SEQUENCE [LARGE SCALE GENOMIC DNA]</scope>
</reference>
<protein>
    <submittedName>
        <fullName evidence="1">Uncharacterized protein</fullName>
    </submittedName>
</protein>